<dbReference type="AlphaFoldDB" id="A0A8H3DTB5"/>
<dbReference type="Proteomes" id="UP000663827">
    <property type="component" value="Unassembled WGS sequence"/>
</dbReference>
<keyword evidence="3" id="KW-0240">DNA-directed RNA polymerase</keyword>
<dbReference type="GO" id="GO:0006351">
    <property type="term" value="P:DNA-templated transcription"/>
    <property type="evidence" value="ECO:0007669"/>
    <property type="project" value="InterPro"/>
</dbReference>
<proteinExistence type="inferred from homology"/>
<accession>A0A8H3DTB5</accession>
<evidence type="ECO:0000256" key="5">
    <source>
        <dbReference type="ARBA" id="ARBA00023242"/>
    </source>
</evidence>
<protein>
    <recommendedName>
        <fullName evidence="8">DNA-directed RNA polymerase I subunit A49</fullName>
    </recommendedName>
</protein>
<gene>
    <name evidence="6" type="ORF">RDB_LOCUS18855</name>
</gene>
<dbReference type="GO" id="GO:0005730">
    <property type="term" value="C:nucleolus"/>
    <property type="evidence" value="ECO:0007669"/>
    <property type="project" value="UniProtKB-SubCell"/>
</dbReference>
<organism evidence="6 7">
    <name type="scientific">Rhizoctonia solani</name>
    <dbReference type="NCBI Taxonomy" id="456999"/>
    <lineage>
        <taxon>Eukaryota</taxon>
        <taxon>Fungi</taxon>
        <taxon>Dikarya</taxon>
        <taxon>Basidiomycota</taxon>
        <taxon>Agaricomycotina</taxon>
        <taxon>Agaricomycetes</taxon>
        <taxon>Cantharellales</taxon>
        <taxon>Ceratobasidiaceae</taxon>
        <taxon>Rhizoctonia</taxon>
    </lineage>
</organism>
<evidence type="ECO:0008006" key="8">
    <source>
        <dbReference type="Google" id="ProtNLM"/>
    </source>
</evidence>
<reference evidence="6" key="1">
    <citation type="submission" date="2021-01" db="EMBL/GenBank/DDBJ databases">
        <authorList>
            <person name="Kaushik A."/>
        </authorList>
    </citation>
    <scope>NUCLEOTIDE SEQUENCE</scope>
    <source>
        <strain evidence="6">AG5</strain>
    </source>
</reference>
<dbReference type="GO" id="GO:0000428">
    <property type="term" value="C:DNA-directed RNA polymerase complex"/>
    <property type="evidence" value="ECO:0007669"/>
    <property type="project" value="UniProtKB-KW"/>
</dbReference>
<evidence type="ECO:0000256" key="3">
    <source>
        <dbReference type="ARBA" id="ARBA00022478"/>
    </source>
</evidence>
<dbReference type="InterPro" id="IPR009668">
    <property type="entry name" value="RNA_pol-assoc_fac_A49-like"/>
</dbReference>
<evidence type="ECO:0000256" key="1">
    <source>
        <dbReference type="ARBA" id="ARBA00004604"/>
    </source>
</evidence>
<comment type="caution">
    <text evidence="6">The sequence shown here is derived from an EMBL/GenBank/DDBJ whole genome shotgun (WGS) entry which is preliminary data.</text>
</comment>
<name>A0A8H3DTB5_9AGAM</name>
<dbReference type="GO" id="GO:0003677">
    <property type="term" value="F:DNA binding"/>
    <property type="evidence" value="ECO:0007669"/>
    <property type="project" value="InterPro"/>
</dbReference>
<dbReference type="PANTHER" id="PTHR14440">
    <property type="entry name" value="DNA-DIRECTED RNA POLYMERASE I SUBUNIT RPA49"/>
    <property type="match status" value="1"/>
</dbReference>
<keyword evidence="4" id="KW-0804">Transcription</keyword>
<evidence type="ECO:0000256" key="2">
    <source>
        <dbReference type="ARBA" id="ARBA00009430"/>
    </source>
</evidence>
<dbReference type="EMBL" id="CAJNJQ010000387">
    <property type="protein sequence ID" value="CAE7074651.1"/>
    <property type="molecule type" value="Genomic_DNA"/>
</dbReference>
<comment type="similarity">
    <text evidence="2">Belongs to the eukaryotic RPA49/POLR1E RNA polymerase subunit family.</text>
</comment>
<dbReference type="Pfam" id="PF06870">
    <property type="entry name" value="RNA_pol_I_A49"/>
    <property type="match status" value="1"/>
</dbReference>
<comment type="subcellular location">
    <subcellularLocation>
        <location evidence="1">Nucleus</location>
        <location evidence="1">Nucleolus</location>
    </subcellularLocation>
</comment>
<evidence type="ECO:0000313" key="7">
    <source>
        <dbReference type="Proteomes" id="UP000663827"/>
    </source>
</evidence>
<keyword evidence="5" id="KW-0539">Nucleus</keyword>
<evidence type="ECO:0000313" key="6">
    <source>
        <dbReference type="EMBL" id="CAE7074651.1"/>
    </source>
</evidence>
<sequence length="425" mass="46193">MSTSLKRKRGANTGDSAALGSTKVRVLNTTSTLVGPVLAHFPSLAPPAEVPAHVYRSKYSAPDAALENTSTILVSETPKIEYVSTNQDYAAAGHGYTCQYMVAVHNRNDNTITFRPVPLYDLTRTVKALKNIEPQAVSQAQRMQARNALGEAFGTKKAKAAIRAAERNKVDVGAMKDVQDFVVDSVRGGTSALPTKDAVTEMSLSNRLIPAVDLSATTPSDAYPLANVIPPAEFESISIQPFLTATTPEDRRALLPHSHSTWINGRLRALFSSGESVNKSKLKCLIYVSTLFAFRRAAEYTLSKATGDARAALRERLDSTLVSDLVFDGLIERFTETARGGRLTVTSRAQTKLMTYLLALCLRLDDFTLTILPLALDVEVGPPKLTTYFKSLGCKFKGQGNNRQAVMTIPLQFPKPRSQAKRGGK</sequence>
<evidence type="ECO:0000256" key="4">
    <source>
        <dbReference type="ARBA" id="ARBA00023163"/>
    </source>
</evidence>